<organism evidence="2 3">
    <name type="scientific">Heminiphilus faecis</name>
    <dbReference type="NCBI Taxonomy" id="2601703"/>
    <lineage>
        <taxon>Bacteria</taxon>
        <taxon>Pseudomonadati</taxon>
        <taxon>Bacteroidota</taxon>
        <taxon>Bacteroidia</taxon>
        <taxon>Bacteroidales</taxon>
        <taxon>Muribaculaceae</taxon>
        <taxon>Heminiphilus</taxon>
    </lineage>
</organism>
<sequence>MKRLINIAVVMVMSLAGMQNASARLTAAGAFADAPAPLFPLLDKNARLDMIDYFNSGSATPTQNALQGKSRVTALTPDDIKIAMTDASSYQISILPYGNDSIIAVIQTVAAPAHDSHISFYNRRWEKMSAPLFKAPDLDAWLTSDGDKDASNVAALIPFMLAKYDYDNATAVLTLTNNLQEFLSPDVYKMVSASIHPVLKYRWTGKMMEPMGK</sequence>
<reference evidence="2 3" key="1">
    <citation type="submission" date="2024-03" db="EMBL/GenBank/DDBJ databases">
        <title>Mouse gut bacterial collection (mGBC) of GemPharmatech.</title>
        <authorList>
            <person name="He Y."/>
            <person name="Dong L."/>
            <person name="Wu D."/>
            <person name="Gao X."/>
            <person name="Lin Z."/>
        </authorList>
    </citation>
    <scope>NUCLEOTIDE SEQUENCE [LARGE SCALE GENOMIC DNA]</scope>
    <source>
        <strain evidence="2 3">54-13</strain>
    </source>
</reference>
<gene>
    <name evidence="2" type="ORF">AAK873_08550</name>
</gene>
<protein>
    <submittedName>
        <fullName evidence="2">DUF3256 family protein</fullName>
    </submittedName>
</protein>
<accession>A0ABV4D150</accession>
<dbReference type="Pfam" id="PF11644">
    <property type="entry name" value="DUF3256"/>
    <property type="match status" value="1"/>
</dbReference>
<keyword evidence="3" id="KW-1185">Reference proteome</keyword>
<evidence type="ECO:0000313" key="2">
    <source>
        <dbReference type="EMBL" id="MEY8245662.1"/>
    </source>
</evidence>
<keyword evidence="1" id="KW-0732">Signal</keyword>
<proteinExistence type="predicted"/>
<dbReference type="SUPFAM" id="SSF160925">
    <property type="entry name" value="PG1388-like"/>
    <property type="match status" value="1"/>
</dbReference>
<feature type="signal peptide" evidence="1">
    <location>
        <begin position="1"/>
        <end position="23"/>
    </location>
</feature>
<feature type="chain" id="PRO_5046829607" evidence="1">
    <location>
        <begin position="24"/>
        <end position="213"/>
    </location>
</feature>
<dbReference type="RefSeq" id="WP_121698646.1">
    <property type="nucleotide sequence ID" value="NZ_JBCLPP010000021.1"/>
</dbReference>
<dbReference type="Proteomes" id="UP001565200">
    <property type="component" value="Unassembled WGS sequence"/>
</dbReference>
<name>A0ABV4D150_9BACT</name>
<evidence type="ECO:0000256" key="1">
    <source>
        <dbReference type="SAM" id="SignalP"/>
    </source>
</evidence>
<comment type="caution">
    <text evidence="2">The sequence shown here is derived from an EMBL/GenBank/DDBJ whole genome shotgun (WGS) entry which is preliminary data.</text>
</comment>
<dbReference type="InterPro" id="IPR021670">
    <property type="entry name" value="DUF3256"/>
</dbReference>
<evidence type="ECO:0000313" key="3">
    <source>
        <dbReference type="Proteomes" id="UP001565200"/>
    </source>
</evidence>
<dbReference type="EMBL" id="JBCLPP010000021">
    <property type="protein sequence ID" value="MEY8245662.1"/>
    <property type="molecule type" value="Genomic_DNA"/>
</dbReference>